<keyword evidence="1" id="KW-0472">Membrane</keyword>
<evidence type="ECO:0000256" key="2">
    <source>
        <dbReference type="SAM" id="SignalP"/>
    </source>
</evidence>
<dbReference type="Proteomes" id="UP001327560">
    <property type="component" value="Chromosome 6"/>
</dbReference>
<feature type="chain" id="PRO_5042922460" evidence="2">
    <location>
        <begin position="25"/>
        <end position="143"/>
    </location>
</feature>
<keyword evidence="1" id="KW-0812">Transmembrane</keyword>
<proteinExistence type="predicted"/>
<organism evidence="3 4">
    <name type="scientific">Canna indica</name>
    <name type="common">Indian-shot</name>
    <dbReference type="NCBI Taxonomy" id="4628"/>
    <lineage>
        <taxon>Eukaryota</taxon>
        <taxon>Viridiplantae</taxon>
        <taxon>Streptophyta</taxon>
        <taxon>Embryophyta</taxon>
        <taxon>Tracheophyta</taxon>
        <taxon>Spermatophyta</taxon>
        <taxon>Magnoliopsida</taxon>
        <taxon>Liliopsida</taxon>
        <taxon>Zingiberales</taxon>
        <taxon>Cannaceae</taxon>
        <taxon>Canna</taxon>
    </lineage>
</organism>
<feature type="transmembrane region" description="Helical" evidence="1">
    <location>
        <begin position="34"/>
        <end position="56"/>
    </location>
</feature>
<keyword evidence="2" id="KW-0732">Signal</keyword>
<reference evidence="3 4" key="1">
    <citation type="submission" date="2023-10" db="EMBL/GenBank/DDBJ databases">
        <title>Chromosome-scale genome assembly provides insights into flower coloration mechanisms of Canna indica.</title>
        <authorList>
            <person name="Li C."/>
        </authorList>
    </citation>
    <scope>NUCLEOTIDE SEQUENCE [LARGE SCALE GENOMIC DNA]</scope>
    <source>
        <tissue evidence="3">Flower</tissue>
    </source>
</reference>
<dbReference type="EMBL" id="CP136895">
    <property type="protein sequence ID" value="WOL11376.1"/>
    <property type="molecule type" value="Genomic_DNA"/>
</dbReference>
<evidence type="ECO:0000313" key="3">
    <source>
        <dbReference type="EMBL" id="WOL11376.1"/>
    </source>
</evidence>
<keyword evidence="1" id="KW-1133">Transmembrane helix</keyword>
<evidence type="ECO:0000256" key="1">
    <source>
        <dbReference type="SAM" id="Phobius"/>
    </source>
</evidence>
<keyword evidence="4" id="KW-1185">Reference proteome</keyword>
<feature type="signal peptide" evidence="2">
    <location>
        <begin position="1"/>
        <end position="24"/>
    </location>
</feature>
<dbReference type="AlphaFoldDB" id="A0AAQ3QFX5"/>
<protein>
    <submittedName>
        <fullName evidence="3">Protein RALF-like 32</fullName>
    </submittedName>
</protein>
<name>A0AAQ3QFX5_9LILI</name>
<evidence type="ECO:0000313" key="4">
    <source>
        <dbReference type="Proteomes" id="UP001327560"/>
    </source>
</evidence>
<gene>
    <name evidence="3" type="ORF">Cni_G20138</name>
</gene>
<sequence>MERRSTSITCFLFFFFFFLSVVVCSSVQVASSTTLLTVAAPTTVVVIPGAGAAVFWQSSCNETKGEGGGCRVLEEEKKDVMVGEDVEFQLDSEINRRLLQQHGENITPGALHPDQPVNFGAPKGGSYTGPNHCIYKGDKNCPH</sequence>
<accession>A0AAQ3QFX5</accession>